<gene>
    <name evidence="1" type="ORF">TWF718_002578</name>
</gene>
<sequence>MGSRINIPHLKTSLFQQTSNRSTSIKPIVKIWKVTTERGVSPAREYYWAFGAYQIKSKTKLGKANEGYKGNK</sequence>
<reference evidence="1 2" key="1">
    <citation type="submission" date="2019-10" db="EMBL/GenBank/DDBJ databases">
        <authorList>
            <person name="Palmer J.M."/>
        </authorList>
    </citation>
    <scope>NUCLEOTIDE SEQUENCE [LARGE SCALE GENOMIC DNA]</scope>
    <source>
        <strain evidence="1 2">TWF718</strain>
    </source>
</reference>
<protein>
    <submittedName>
        <fullName evidence="1">Uncharacterized protein</fullName>
    </submittedName>
</protein>
<accession>A0AAN8RCK5</accession>
<dbReference type="EMBL" id="JAVHNR010000010">
    <property type="protein sequence ID" value="KAK6332040.1"/>
    <property type="molecule type" value="Genomic_DNA"/>
</dbReference>
<comment type="caution">
    <text evidence="1">The sequence shown here is derived from an EMBL/GenBank/DDBJ whole genome shotgun (WGS) entry which is preliminary data.</text>
</comment>
<evidence type="ECO:0000313" key="2">
    <source>
        <dbReference type="Proteomes" id="UP001313282"/>
    </source>
</evidence>
<proteinExistence type="predicted"/>
<dbReference type="Proteomes" id="UP001313282">
    <property type="component" value="Unassembled WGS sequence"/>
</dbReference>
<name>A0AAN8RCK5_9PEZI</name>
<keyword evidence="2" id="KW-1185">Reference proteome</keyword>
<evidence type="ECO:0000313" key="1">
    <source>
        <dbReference type="EMBL" id="KAK6332040.1"/>
    </source>
</evidence>
<organism evidence="1 2">
    <name type="scientific">Orbilia javanica</name>
    <dbReference type="NCBI Taxonomy" id="47235"/>
    <lineage>
        <taxon>Eukaryota</taxon>
        <taxon>Fungi</taxon>
        <taxon>Dikarya</taxon>
        <taxon>Ascomycota</taxon>
        <taxon>Pezizomycotina</taxon>
        <taxon>Orbiliomycetes</taxon>
        <taxon>Orbiliales</taxon>
        <taxon>Orbiliaceae</taxon>
        <taxon>Orbilia</taxon>
    </lineage>
</organism>
<dbReference type="AlphaFoldDB" id="A0AAN8RCK5"/>